<dbReference type="GeneTree" id="ENSGT01030000235634"/>
<reference evidence="1 2" key="1">
    <citation type="submission" date="2020-06" db="EMBL/GenBank/DDBJ databases">
        <authorList>
            <consortium name="Wellcome Sanger Institute Data Sharing"/>
        </authorList>
    </citation>
    <scope>NUCLEOTIDE SEQUENCE [LARGE SCALE GENOMIC DNA]</scope>
</reference>
<dbReference type="Proteomes" id="UP000694580">
    <property type="component" value="Chromosome 1"/>
</dbReference>
<dbReference type="AlphaFoldDB" id="A0AAY4CKM1"/>
<name>A0AAY4CKM1_9TELE</name>
<accession>A0AAY4CKM1</accession>
<sequence length="59" mass="6784">ARALQNDLQQSTIVHVSTQTVRNRLHEGGMRTWRLQVGVVCMPRRCMEVIQARGGHTHY</sequence>
<proteinExistence type="predicted"/>
<evidence type="ECO:0008006" key="3">
    <source>
        <dbReference type="Google" id="ProtNLM"/>
    </source>
</evidence>
<organism evidence="1 2">
    <name type="scientific">Denticeps clupeoides</name>
    <name type="common">denticle herring</name>
    <dbReference type="NCBI Taxonomy" id="299321"/>
    <lineage>
        <taxon>Eukaryota</taxon>
        <taxon>Metazoa</taxon>
        <taxon>Chordata</taxon>
        <taxon>Craniata</taxon>
        <taxon>Vertebrata</taxon>
        <taxon>Euteleostomi</taxon>
        <taxon>Actinopterygii</taxon>
        <taxon>Neopterygii</taxon>
        <taxon>Teleostei</taxon>
        <taxon>Clupei</taxon>
        <taxon>Clupeiformes</taxon>
        <taxon>Denticipitoidei</taxon>
        <taxon>Denticipitidae</taxon>
        <taxon>Denticeps</taxon>
    </lineage>
</organism>
<reference evidence="1" key="3">
    <citation type="submission" date="2025-09" db="UniProtKB">
        <authorList>
            <consortium name="Ensembl"/>
        </authorList>
    </citation>
    <scope>IDENTIFICATION</scope>
</reference>
<dbReference type="Ensembl" id="ENSDCDT00010041001.1">
    <property type="protein sequence ID" value="ENSDCDP00010033071.1"/>
    <property type="gene ID" value="ENSDCDG00010021110.1"/>
</dbReference>
<protein>
    <recommendedName>
        <fullName evidence="3">Transposase</fullName>
    </recommendedName>
</protein>
<keyword evidence="2" id="KW-1185">Reference proteome</keyword>
<evidence type="ECO:0000313" key="1">
    <source>
        <dbReference type="Ensembl" id="ENSDCDP00010033071.1"/>
    </source>
</evidence>
<reference evidence="1" key="2">
    <citation type="submission" date="2025-08" db="UniProtKB">
        <authorList>
            <consortium name="Ensembl"/>
        </authorList>
    </citation>
    <scope>IDENTIFICATION</scope>
</reference>
<evidence type="ECO:0000313" key="2">
    <source>
        <dbReference type="Proteomes" id="UP000694580"/>
    </source>
</evidence>